<dbReference type="RefSeq" id="WP_020373098.1">
    <property type="nucleotide sequence ID" value="NZ_FWWY01000001.1"/>
</dbReference>
<dbReference type="STRING" id="28034.BFX07_13300"/>
<dbReference type="Proteomes" id="UP000192660">
    <property type="component" value="Unassembled WGS sequence"/>
</dbReference>
<evidence type="ECO:0000313" key="1">
    <source>
        <dbReference type="EMBL" id="SMC06530.1"/>
    </source>
</evidence>
<accession>A0A1W1WKK2</accession>
<dbReference type="EMBL" id="FWWY01000001">
    <property type="protein sequence ID" value="SMC06530.1"/>
    <property type="molecule type" value="Genomic_DNA"/>
</dbReference>
<evidence type="ECO:0000313" key="2">
    <source>
        <dbReference type="Proteomes" id="UP000192660"/>
    </source>
</evidence>
<dbReference type="AlphaFoldDB" id="A0A1W1WKK2"/>
<organism evidence="1 2">
    <name type="scientific">Sulfobacillus thermosulfidooxidans (strain DSM 9293 / VKM B-1269 / AT-1)</name>
    <dbReference type="NCBI Taxonomy" id="929705"/>
    <lineage>
        <taxon>Bacteria</taxon>
        <taxon>Bacillati</taxon>
        <taxon>Bacillota</taxon>
        <taxon>Clostridia</taxon>
        <taxon>Eubacteriales</taxon>
        <taxon>Clostridiales Family XVII. Incertae Sedis</taxon>
        <taxon>Sulfobacillus</taxon>
    </lineage>
</organism>
<sequence length="331" mass="38567">MIDPFNFYEYSMLIHQLSLDLPESRLLVHLLETAQQESVDIVLWAQSAFSENIAGHLMEEGYYGRVLLLWGTWGKDCGRDILHFGNGRTDHLWLPEREAENVVTPSFILDWTTDLDKLPMEFGKNTGIIGLNVWPNDHSAKDTMGFFPWSRTKTHELLRGRLELWDHWTQKNPVVAVGTNLWSVKKEALKRMGLPSRIIRTQVLVPEPLSFQHLEHDKRLIKEALVEGRVSVMFSPIGWEKGFRYWIEQGQQRYPMGREMLWHPGQKLKAISPVPSQWKIFCNGKVEYEGTGLVQEYPVRQPGTWRVEIYRGHHLKPWLVSNPVYIRSSEV</sequence>
<name>A0A1W1WKK2_SULTA</name>
<keyword evidence="2" id="KW-1185">Reference proteome</keyword>
<proteinExistence type="predicted"/>
<gene>
    <name evidence="1" type="ORF">SAMN00768000_2868</name>
</gene>
<dbReference type="OrthoDB" id="9801679at2"/>
<protein>
    <submittedName>
        <fullName evidence="1">Uncharacterized protein</fullName>
    </submittedName>
</protein>
<reference evidence="2" key="1">
    <citation type="submission" date="2017-04" db="EMBL/GenBank/DDBJ databases">
        <authorList>
            <person name="Varghese N."/>
            <person name="Submissions S."/>
        </authorList>
    </citation>
    <scope>NUCLEOTIDE SEQUENCE [LARGE SCALE GENOMIC DNA]</scope>
    <source>
        <strain evidence="2">DSM 9293</strain>
    </source>
</reference>